<dbReference type="InterPro" id="IPR036412">
    <property type="entry name" value="HAD-like_sf"/>
</dbReference>
<feature type="transmembrane region" description="Helical" evidence="9">
    <location>
        <begin position="610"/>
        <end position="633"/>
    </location>
</feature>
<dbReference type="InterPro" id="IPR023299">
    <property type="entry name" value="ATPase_P-typ_cyto_dom_N"/>
</dbReference>
<dbReference type="PROSITE" id="PS00154">
    <property type="entry name" value="ATPASE_E1_E2"/>
    <property type="match status" value="1"/>
</dbReference>
<keyword evidence="6" id="KW-1278">Translocase</keyword>
<evidence type="ECO:0000256" key="6">
    <source>
        <dbReference type="ARBA" id="ARBA00022967"/>
    </source>
</evidence>
<dbReference type="FunFam" id="3.40.50.1000:FF:000001">
    <property type="entry name" value="Phospholipid-transporting ATPase IC"/>
    <property type="match status" value="1"/>
</dbReference>
<evidence type="ECO:0000256" key="4">
    <source>
        <dbReference type="ARBA" id="ARBA00022741"/>
    </source>
</evidence>
<evidence type="ECO:0000256" key="9">
    <source>
        <dbReference type="SAM" id="Phobius"/>
    </source>
</evidence>
<feature type="transmembrane region" description="Helical" evidence="9">
    <location>
        <begin position="661"/>
        <end position="683"/>
    </location>
</feature>
<feature type="transmembrane region" description="Helical" evidence="9">
    <location>
        <begin position="758"/>
        <end position="779"/>
    </location>
</feature>
<gene>
    <name evidence="11" type="ORF">ROZALSC1DRAFT_30839</name>
</gene>
<dbReference type="Gene3D" id="3.40.1110.10">
    <property type="entry name" value="Calcium-transporting ATPase, cytoplasmic domain N"/>
    <property type="match status" value="1"/>
</dbReference>
<dbReference type="Pfam" id="PF13246">
    <property type="entry name" value="Cation_ATPase"/>
    <property type="match status" value="1"/>
</dbReference>
<sequence>CSTFYGLSMNAIMNLIAERAIVTLDADELNVGDIRVPADLYLFEVSPDTDAIPGTVEMTDENPLETHNLAFSSTFVIQGSARGVVFAIGNETVVGNIIKLSRLQQELNTFTFRVAIAAIVMFIISIIWWATYLNTYHAGYATISTAIINAIGCLTSFVPEGLPICVALAMTRKVLVKNLSTIETVGSMSVLCSDKTGTLTQGKMFVEGVSGEDLMKTKGGELALKVGYLYEELPLEKRGIRGNSTDVAILRYSAVNLKPENIPFNSKNKWMMTINQTKQGNFIYLKGAPDVLFKMCDKAMLSNGNIINLNDNIPTMDNDLKSDEKNNNLSAKDLLLQAQREWSSSGRRDIVSCFKKINKSLPVKDDKLMEQAMKDEMNGFTVLCLTGIRDPPREDVPNAVQTMREAGVKVFMVTGDFRLTAEAIAKQIGIITSSIVDDHEKLFDSNLIQKYKNMKLHEMKPNPNDPLKAIVLTGDDVNKLSDDNWNVLFALYTEIAFARTTPEQKMIIVEECKKRGDNVVGVTGDGVNDAPALKAADIGLAMGAGSDVAKEAASMVLLNNDFASIPIAIENGRLLFENMKKVVMYVLPAGTYTELMGVISNVFFGMQLPLSTYLMVFFCTFNDVLMSIGLMFCKPESDLMKKPPRNPRLEKLTDWRFFMHIYLFVGVIIWLSCFGMFFMYWSFSNFGFYDLFLVFEKWTDGYKGLSLETLNAKLAESQSIFYVTMAIMQIGNLLAACNRRESFLHSNPFFGRGFNRQLIVCLALNVVLVLVNIYASSYSYANIFRVGNVPVQYWFIPIPLALLLLMVDEGRKYLVRKYPNSLLAKCAW</sequence>
<feature type="transmembrane region" description="Helical" evidence="9">
    <location>
        <begin position="582"/>
        <end position="604"/>
    </location>
</feature>
<dbReference type="InterPro" id="IPR008250">
    <property type="entry name" value="ATPase_P-typ_transduc_dom_A_sf"/>
</dbReference>
<dbReference type="PRINTS" id="PR00119">
    <property type="entry name" value="CATATPASE"/>
</dbReference>
<evidence type="ECO:0000313" key="12">
    <source>
        <dbReference type="Proteomes" id="UP000281549"/>
    </source>
</evidence>
<dbReference type="SUPFAM" id="SSF81665">
    <property type="entry name" value="Calcium ATPase, transmembrane domain M"/>
    <property type="match status" value="1"/>
</dbReference>
<dbReference type="SUPFAM" id="SSF56784">
    <property type="entry name" value="HAD-like"/>
    <property type="match status" value="1"/>
</dbReference>
<keyword evidence="8 9" id="KW-0472">Membrane</keyword>
<dbReference type="GO" id="GO:1902600">
    <property type="term" value="P:proton transmembrane transport"/>
    <property type="evidence" value="ECO:0007669"/>
    <property type="project" value="TreeGrafter"/>
</dbReference>
<comment type="subcellular location">
    <subcellularLocation>
        <location evidence="1">Cell membrane</location>
        <topology evidence="1">Multi-pass membrane protein</topology>
    </subcellularLocation>
</comment>
<feature type="non-terminal residue" evidence="11">
    <location>
        <position position="1"/>
    </location>
</feature>
<evidence type="ECO:0000256" key="2">
    <source>
        <dbReference type="ARBA" id="ARBA00022475"/>
    </source>
</evidence>
<name>A0A4P9YFH0_ROZAC</name>
<dbReference type="InterPro" id="IPR018303">
    <property type="entry name" value="ATPase_P-typ_P_site"/>
</dbReference>
<dbReference type="GO" id="GO:1990573">
    <property type="term" value="P:potassium ion import across plasma membrane"/>
    <property type="evidence" value="ECO:0007669"/>
    <property type="project" value="TreeGrafter"/>
</dbReference>
<keyword evidence="3 9" id="KW-0812">Transmembrane</keyword>
<dbReference type="Pfam" id="PF08282">
    <property type="entry name" value="Hydrolase_3"/>
    <property type="match status" value="1"/>
</dbReference>
<evidence type="ECO:0000256" key="8">
    <source>
        <dbReference type="ARBA" id="ARBA00023136"/>
    </source>
</evidence>
<dbReference type="AlphaFoldDB" id="A0A4P9YFH0"/>
<evidence type="ECO:0000256" key="7">
    <source>
        <dbReference type="ARBA" id="ARBA00022989"/>
    </source>
</evidence>
<dbReference type="InterPro" id="IPR001757">
    <property type="entry name" value="P_typ_ATPase"/>
</dbReference>
<dbReference type="PANTHER" id="PTHR43294">
    <property type="entry name" value="SODIUM/POTASSIUM-TRANSPORTING ATPASE SUBUNIT ALPHA"/>
    <property type="match status" value="1"/>
</dbReference>
<dbReference type="InterPro" id="IPR044492">
    <property type="entry name" value="P_typ_ATPase_HD_dom"/>
</dbReference>
<accession>A0A4P9YFH0</accession>
<dbReference type="GO" id="GO:0005391">
    <property type="term" value="F:P-type sodium:potassium-exchanging transporter activity"/>
    <property type="evidence" value="ECO:0007669"/>
    <property type="project" value="TreeGrafter"/>
</dbReference>
<evidence type="ECO:0000313" key="11">
    <source>
        <dbReference type="EMBL" id="RKP17341.1"/>
    </source>
</evidence>
<feature type="transmembrane region" description="Helical" evidence="9">
    <location>
        <begin position="110"/>
        <end position="131"/>
    </location>
</feature>
<dbReference type="SUPFAM" id="SSF81653">
    <property type="entry name" value="Calcium ATPase, transduction domain A"/>
    <property type="match status" value="1"/>
</dbReference>
<keyword evidence="7 9" id="KW-1133">Transmembrane helix</keyword>
<dbReference type="NCBIfam" id="TIGR01494">
    <property type="entry name" value="ATPase_P-type"/>
    <property type="match status" value="2"/>
</dbReference>
<evidence type="ECO:0000256" key="3">
    <source>
        <dbReference type="ARBA" id="ARBA00022692"/>
    </source>
</evidence>
<dbReference type="InterPro" id="IPR050510">
    <property type="entry name" value="Cation_transp_ATPase_P-type"/>
</dbReference>
<organism evidence="11 12">
    <name type="scientific">Rozella allomycis (strain CSF55)</name>
    <dbReference type="NCBI Taxonomy" id="988480"/>
    <lineage>
        <taxon>Eukaryota</taxon>
        <taxon>Fungi</taxon>
        <taxon>Fungi incertae sedis</taxon>
        <taxon>Cryptomycota</taxon>
        <taxon>Cryptomycota incertae sedis</taxon>
        <taxon>Rozella</taxon>
    </lineage>
</organism>
<dbReference type="Gene3D" id="2.70.150.10">
    <property type="entry name" value="Calcium-transporting ATPase, cytoplasmic transduction domain A"/>
    <property type="match status" value="1"/>
</dbReference>
<dbReference type="SFLD" id="SFLDF00027">
    <property type="entry name" value="p-type_atpase"/>
    <property type="match status" value="1"/>
</dbReference>
<dbReference type="GO" id="GO:0030007">
    <property type="term" value="P:intracellular potassium ion homeostasis"/>
    <property type="evidence" value="ECO:0007669"/>
    <property type="project" value="TreeGrafter"/>
</dbReference>
<keyword evidence="5" id="KW-0067">ATP-binding</keyword>
<feature type="domain" description="Cation-transporting P-type ATPase C-terminal" evidence="10">
    <location>
        <begin position="608"/>
        <end position="814"/>
    </location>
</feature>
<keyword evidence="4" id="KW-0547">Nucleotide-binding</keyword>
<evidence type="ECO:0000259" key="10">
    <source>
        <dbReference type="Pfam" id="PF00689"/>
    </source>
</evidence>
<feature type="transmembrane region" description="Helical" evidence="9">
    <location>
        <begin position="143"/>
        <end position="170"/>
    </location>
</feature>
<dbReference type="Pfam" id="PF00689">
    <property type="entry name" value="Cation_ATPase_C"/>
    <property type="match status" value="1"/>
</dbReference>
<evidence type="ECO:0000256" key="5">
    <source>
        <dbReference type="ARBA" id="ARBA00022840"/>
    </source>
</evidence>
<feature type="transmembrane region" description="Helical" evidence="9">
    <location>
        <begin position="719"/>
        <end position="737"/>
    </location>
</feature>
<evidence type="ECO:0000256" key="1">
    <source>
        <dbReference type="ARBA" id="ARBA00004651"/>
    </source>
</evidence>
<dbReference type="SFLD" id="SFLDG00002">
    <property type="entry name" value="C1.7:_P-type_atpase_like"/>
    <property type="match status" value="1"/>
</dbReference>
<reference evidence="12" key="1">
    <citation type="journal article" date="2018" name="Nat. Microbiol.">
        <title>Leveraging single-cell genomics to expand the fungal tree of life.</title>
        <authorList>
            <person name="Ahrendt S.R."/>
            <person name="Quandt C.A."/>
            <person name="Ciobanu D."/>
            <person name="Clum A."/>
            <person name="Salamov A."/>
            <person name="Andreopoulos B."/>
            <person name="Cheng J.F."/>
            <person name="Woyke T."/>
            <person name="Pelin A."/>
            <person name="Henrissat B."/>
            <person name="Reynolds N.K."/>
            <person name="Benny G.L."/>
            <person name="Smith M.E."/>
            <person name="James T.Y."/>
            <person name="Grigoriev I.V."/>
        </authorList>
    </citation>
    <scope>NUCLEOTIDE SEQUENCE [LARGE SCALE GENOMIC DNA]</scope>
    <source>
        <strain evidence="12">CSF55</strain>
    </source>
</reference>
<dbReference type="PANTHER" id="PTHR43294:SF21">
    <property type="entry name" value="CATION TRANSPORTING ATPASE"/>
    <property type="match status" value="1"/>
</dbReference>
<dbReference type="GO" id="GO:0005524">
    <property type="term" value="F:ATP binding"/>
    <property type="evidence" value="ECO:0007669"/>
    <property type="project" value="UniProtKB-KW"/>
</dbReference>
<keyword evidence="2" id="KW-1003">Cell membrane</keyword>
<dbReference type="Proteomes" id="UP000281549">
    <property type="component" value="Unassembled WGS sequence"/>
</dbReference>
<dbReference type="GO" id="GO:0036376">
    <property type="term" value="P:sodium ion export across plasma membrane"/>
    <property type="evidence" value="ECO:0007669"/>
    <property type="project" value="TreeGrafter"/>
</dbReference>
<dbReference type="InterPro" id="IPR023298">
    <property type="entry name" value="ATPase_P-typ_TM_dom_sf"/>
</dbReference>
<dbReference type="InterPro" id="IPR023214">
    <property type="entry name" value="HAD_sf"/>
</dbReference>
<dbReference type="FunFam" id="3.40.50.1000:FF:000083">
    <property type="entry name" value="Sodium/potassium-transporting ATPase subunit alpha"/>
    <property type="match status" value="1"/>
</dbReference>
<dbReference type="InterPro" id="IPR006068">
    <property type="entry name" value="ATPase_P-typ_cation-transptr_C"/>
</dbReference>
<feature type="transmembrane region" description="Helical" evidence="9">
    <location>
        <begin position="791"/>
        <end position="807"/>
    </location>
</feature>
<dbReference type="PRINTS" id="PR00120">
    <property type="entry name" value="HATPASE"/>
</dbReference>
<dbReference type="GO" id="GO:0005886">
    <property type="term" value="C:plasma membrane"/>
    <property type="evidence" value="ECO:0007669"/>
    <property type="project" value="UniProtKB-SubCell"/>
</dbReference>
<dbReference type="GO" id="GO:0006883">
    <property type="term" value="P:intracellular sodium ion homeostasis"/>
    <property type="evidence" value="ECO:0007669"/>
    <property type="project" value="TreeGrafter"/>
</dbReference>
<dbReference type="GO" id="GO:0016887">
    <property type="term" value="F:ATP hydrolysis activity"/>
    <property type="evidence" value="ECO:0007669"/>
    <property type="project" value="InterPro"/>
</dbReference>
<dbReference type="Gene3D" id="1.20.1110.10">
    <property type="entry name" value="Calcium-transporting ATPase, transmembrane domain"/>
    <property type="match status" value="2"/>
</dbReference>
<dbReference type="SFLD" id="SFLDS00003">
    <property type="entry name" value="Haloacid_Dehalogenase"/>
    <property type="match status" value="1"/>
</dbReference>
<dbReference type="Gene3D" id="3.40.50.1000">
    <property type="entry name" value="HAD superfamily/HAD-like"/>
    <property type="match status" value="1"/>
</dbReference>
<proteinExistence type="predicted"/>
<dbReference type="EMBL" id="ML005891">
    <property type="protein sequence ID" value="RKP17341.1"/>
    <property type="molecule type" value="Genomic_DNA"/>
</dbReference>
<protein>
    <submittedName>
        <fullName evidence="11">Calcium ATPase</fullName>
    </submittedName>
</protein>